<organism evidence="4 5">
    <name type="scientific">Actinotalea soli</name>
    <dbReference type="NCBI Taxonomy" id="2819234"/>
    <lineage>
        <taxon>Bacteria</taxon>
        <taxon>Bacillati</taxon>
        <taxon>Actinomycetota</taxon>
        <taxon>Actinomycetes</taxon>
        <taxon>Micrococcales</taxon>
        <taxon>Cellulomonadaceae</taxon>
        <taxon>Actinotalea</taxon>
    </lineage>
</organism>
<keyword evidence="5" id="KW-1185">Reference proteome</keyword>
<evidence type="ECO:0000313" key="4">
    <source>
        <dbReference type="EMBL" id="MBO1752541.1"/>
    </source>
</evidence>
<dbReference type="PANTHER" id="PTHR22789">
    <property type="entry name" value="FUCULOSE PHOSPHATE ALDOLASE"/>
    <property type="match status" value="1"/>
</dbReference>
<dbReference type="Gene3D" id="3.40.225.10">
    <property type="entry name" value="Class II aldolase/adducin N-terminal domain"/>
    <property type="match status" value="1"/>
</dbReference>
<evidence type="ECO:0000313" key="5">
    <source>
        <dbReference type="Proteomes" id="UP000664209"/>
    </source>
</evidence>
<comment type="caution">
    <text evidence="4">The sequence shown here is derived from an EMBL/GenBank/DDBJ whole genome shotgun (WGS) entry which is preliminary data.</text>
</comment>
<dbReference type="Proteomes" id="UP000664209">
    <property type="component" value="Unassembled WGS sequence"/>
</dbReference>
<accession>A0A939LQC5</accession>
<dbReference type="InterPro" id="IPR001303">
    <property type="entry name" value="Aldolase_II/adducin_N"/>
</dbReference>
<dbReference type="RefSeq" id="WP_208056224.1">
    <property type="nucleotide sequence ID" value="NZ_JAGEMK010000006.1"/>
</dbReference>
<dbReference type="AlphaFoldDB" id="A0A939LQC5"/>
<dbReference type="GO" id="GO:0046872">
    <property type="term" value="F:metal ion binding"/>
    <property type="evidence" value="ECO:0007669"/>
    <property type="project" value="UniProtKB-KW"/>
</dbReference>
<sequence length="225" mass="24686">MSQQTATRPGLADPRLREEILYYCRESVRCGLNFNTQGNISVRLPGVLDGEDAVVITPSDVRYDAMHPEDMLVVDMHGTVLEGDLLPSTELPVHLEHYRRRPDAQAIVHTESTFVNVLGALGRRIDPVLLNMVLYAKGPVPIMPFEFSTNADFGRRSAELMGDDVNAVVWANHGLLAVGVSLKLAFKVAVAVEENAEVLFQAERAGTPTVLVYDQIAIPEGARLP</sequence>
<dbReference type="InterPro" id="IPR036409">
    <property type="entry name" value="Aldolase_II/adducin_N_sf"/>
</dbReference>
<protein>
    <submittedName>
        <fullName evidence="4">Class II aldolase/adducin family protein</fullName>
    </submittedName>
</protein>
<gene>
    <name evidence="4" type="ORF">J4G33_12080</name>
</gene>
<evidence type="ECO:0000259" key="3">
    <source>
        <dbReference type="SMART" id="SM01007"/>
    </source>
</evidence>
<dbReference type="GO" id="GO:0019323">
    <property type="term" value="P:pentose catabolic process"/>
    <property type="evidence" value="ECO:0007669"/>
    <property type="project" value="TreeGrafter"/>
</dbReference>
<dbReference type="PANTHER" id="PTHR22789:SF0">
    <property type="entry name" value="3-OXO-TETRONATE 4-PHOSPHATE DECARBOXYLASE-RELATED"/>
    <property type="match status" value="1"/>
</dbReference>
<dbReference type="EMBL" id="JAGEMK010000006">
    <property type="protein sequence ID" value="MBO1752541.1"/>
    <property type="molecule type" value="Genomic_DNA"/>
</dbReference>
<dbReference type="GO" id="GO:0005829">
    <property type="term" value="C:cytosol"/>
    <property type="evidence" value="ECO:0007669"/>
    <property type="project" value="TreeGrafter"/>
</dbReference>
<dbReference type="InterPro" id="IPR050197">
    <property type="entry name" value="Aldolase_class_II_sugar_metab"/>
</dbReference>
<feature type="domain" description="Class II aldolase/adducin N-terminal" evidence="3">
    <location>
        <begin position="18"/>
        <end position="200"/>
    </location>
</feature>
<dbReference type="SMART" id="SM01007">
    <property type="entry name" value="Aldolase_II"/>
    <property type="match status" value="1"/>
</dbReference>
<dbReference type="SUPFAM" id="SSF53639">
    <property type="entry name" value="AraD/HMP-PK domain-like"/>
    <property type="match status" value="1"/>
</dbReference>
<keyword evidence="2" id="KW-0456">Lyase</keyword>
<dbReference type="GO" id="GO:0016832">
    <property type="term" value="F:aldehyde-lyase activity"/>
    <property type="evidence" value="ECO:0007669"/>
    <property type="project" value="TreeGrafter"/>
</dbReference>
<keyword evidence="1" id="KW-0479">Metal-binding</keyword>
<evidence type="ECO:0000256" key="2">
    <source>
        <dbReference type="ARBA" id="ARBA00023239"/>
    </source>
</evidence>
<name>A0A939LQC5_9CELL</name>
<dbReference type="Pfam" id="PF00596">
    <property type="entry name" value="Aldolase_II"/>
    <property type="match status" value="1"/>
</dbReference>
<evidence type="ECO:0000256" key="1">
    <source>
        <dbReference type="ARBA" id="ARBA00022723"/>
    </source>
</evidence>
<reference evidence="4" key="1">
    <citation type="submission" date="2021-03" db="EMBL/GenBank/DDBJ databases">
        <title>Actinotalea soli sp. nov., isolated from soil.</title>
        <authorList>
            <person name="Ping W."/>
            <person name="Zhang J."/>
        </authorList>
    </citation>
    <scope>NUCLEOTIDE SEQUENCE</scope>
    <source>
        <strain evidence="4">BY-33</strain>
    </source>
</reference>
<proteinExistence type="predicted"/>